<accession>A0A1U7NPS4</accession>
<protein>
    <recommendedName>
        <fullName evidence="1">HTH cro/C1-type domain-containing protein</fullName>
    </recommendedName>
</protein>
<sequence>MNDIKKKIGSRLKEIREQMKYTQEEIAAMMDITAKHYGEVERGNQSFSLENWVRLASILPIDFNYLFLGQTGSRIQEEIACYSTIDPELTKIILSIKQYAANQKSSTQD</sequence>
<organism evidence="2 3">
    <name type="scientific">Dubosiella newyorkensis</name>
    <dbReference type="NCBI Taxonomy" id="1862672"/>
    <lineage>
        <taxon>Bacteria</taxon>
        <taxon>Bacillati</taxon>
        <taxon>Bacillota</taxon>
        <taxon>Erysipelotrichia</taxon>
        <taxon>Erysipelotrichales</taxon>
        <taxon>Erysipelotrichaceae</taxon>
        <taxon>Dubosiella</taxon>
    </lineage>
</organism>
<name>A0A1U7NPS4_9FIRM</name>
<dbReference type="PROSITE" id="PS50943">
    <property type="entry name" value="HTH_CROC1"/>
    <property type="match status" value="1"/>
</dbReference>
<dbReference type="InterPro" id="IPR010982">
    <property type="entry name" value="Lambda_DNA-bd_dom_sf"/>
</dbReference>
<dbReference type="SMART" id="SM00530">
    <property type="entry name" value="HTH_XRE"/>
    <property type="match status" value="1"/>
</dbReference>
<evidence type="ECO:0000259" key="1">
    <source>
        <dbReference type="PROSITE" id="PS50943"/>
    </source>
</evidence>
<dbReference type="SUPFAM" id="SSF47413">
    <property type="entry name" value="lambda repressor-like DNA-binding domains"/>
    <property type="match status" value="1"/>
</dbReference>
<feature type="domain" description="HTH cro/C1-type" evidence="1">
    <location>
        <begin position="12"/>
        <end position="66"/>
    </location>
</feature>
<dbReference type="EMBL" id="MPKA01000044">
    <property type="protein sequence ID" value="OLU47637.1"/>
    <property type="molecule type" value="Genomic_DNA"/>
</dbReference>
<dbReference type="STRING" id="1862672.BO225_01985"/>
<dbReference type="GO" id="GO:0003677">
    <property type="term" value="F:DNA binding"/>
    <property type="evidence" value="ECO:0007669"/>
    <property type="project" value="InterPro"/>
</dbReference>
<dbReference type="Pfam" id="PF01381">
    <property type="entry name" value="HTH_3"/>
    <property type="match status" value="1"/>
</dbReference>
<dbReference type="Gene3D" id="1.10.260.40">
    <property type="entry name" value="lambda repressor-like DNA-binding domains"/>
    <property type="match status" value="1"/>
</dbReference>
<dbReference type="OrthoDB" id="9814553at2"/>
<reference evidence="2 3" key="1">
    <citation type="submission" date="2016-11" db="EMBL/GenBank/DDBJ databases">
        <title>Description of two novel members of the family Erysipelotrichaceae: Ileibacterium lipovorans gen. nov., sp. nov. and Dubosiella newyorkensis, gen. nov., sp. nov.</title>
        <authorList>
            <person name="Cox L.M."/>
            <person name="Sohn J."/>
            <person name="Tyrrell K.L."/>
            <person name="Citron D.M."/>
            <person name="Lawson P.A."/>
            <person name="Patel N.B."/>
            <person name="Iizumi T."/>
            <person name="Perez-Perez G.I."/>
            <person name="Goldstein E.J."/>
            <person name="Blaser M.J."/>
        </authorList>
    </citation>
    <scope>NUCLEOTIDE SEQUENCE [LARGE SCALE GENOMIC DNA]</scope>
    <source>
        <strain evidence="2 3">NYU-BL-A4</strain>
    </source>
</reference>
<comment type="caution">
    <text evidence="2">The sequence shown here is derived from an EMBL/GenBank/DDBJ whole genome shotgun (WGS) entry which is preliminary data.</text>
</comment>
<gene>
    <name evidence="2" type="ORF">BO225_01985</name>
</gene>
<dbReference type="RefSeq" id="WP_076340609.1">
    <property type="nucleotide sequence ID" value="NZ_CAJTMI010000001.1"/>
</dbReference>
<proteinExistence type="predicted"/>
<evidence type="ECO:0000313" key="3">
    <source>
        <dbReference type="Proteomes" id="UP000186705"/>
    </source>
</evidence>
<dbReference type="CDD" id="cd00093">
    <property type="entry name" value="HTH_XRE"/>
    <property type="match status" value="1"/>
</dbReference>
<dbReference type="InterPro" id="IPR001387">
    <property type="entry name" value="Cro/C1-type_HTH"/>
</dbReference>
<dbReference type="GeneID" id="78274716"/>
<keyword evidence="3" id="KW-1185">Reference proteome</keyword>
<dbReference type="Proteomes" id="UP000186705">
    <property type="component" value="Unassembled WGS sequence"/>
</dbReference>
<evidence type="ECO:0000313" key="2">
    <source>
        <dbReference type="EMBL" id="OLU47637.1"/>
    </source>
</evidence>
<dbReference type="AlphaFoldDB" id="A0A1U7NPS4"/>